<dbReference type="EMBL" id="QMFY01000007">
    <property type="protein sequence ID" value="RAW00366.1"/>
    <property type="molecule type" value="Genomic_DNA"/>
</dbReference>
<keyword evidence="3 6" id="KW-0812">Transmembrane</keyword>
<feature type="domain" description="ABC3 transporter permease C-terminal" evidence="7">
    <location>
        <begin position="670"/>
        <end position="779"/>
    </location>
</feature>
<dbReference type="Proteomes" id="UP000251889">
    <property type="component" value="Unassembled WGS sequence"/>
</dbReference>
<keyword evidence="10" id="KW-1185">Reference proteome</keyword>
<dbReference type="PANTHER" id="PTHR30572:SF18">
    <property type="entry name" value="ABC-TYPE MACROLIDE FAMILY EXPORT SYSTEM PERMEASE COMPONENT 2"/>
    <property type="match status" value="1"/>
</dbReference>
<dbReference type="Pfam" id="PF12704">
    <property type="entry name" value="MacB_PCD"/>
    <property type="match status" value="2"/>
</dbReference>
<gene>
    <name evidence="9" type="ORF">DQQ10_15040</name>
</gene>
<dbReference type="Pfam" id="PF02687">
    <property type="entry name" value="FtsX"/>
    <property type="match status" value="2"/>
</dbReference>
<evidence type="ECO:0000256" key="5">
    <source>
        <dbReference type="ARBA" id="ARBA00023136"/>
    </source>
</evidence>
<keyword evidence="2" id="KW-1003">Cell membrane</keyword>
<evidence type="ECO:0000259" key="8">
    <source>
        <dbReference type="Pfam" id="PF12704"/>
    </source>
</evidence>
<feature type="transmembrane region" description="Helical" evidence="6">
    <location>
        <begin position="21"/>
        <end position="41"/>
    </location>
</feature>
<feature type="domain" description="MacB-like periplasmic core" evidence="8">
    <location>
        <begin position="431"/>
        <end position="631"/>
    </location>
</feature>
<evidence type="ECO:0000256" key="3">
    <source>
        <dbReference type="ARBA" id="ARBA00022692"/>
    </source>
</evidence>
<dbReference type="AlphaFoldDB" id="A0A364Y3K2"/>
<feature type="transmembrane region" description="Helical" evidence="6">
    <location>
        <begin position="424"/>
        <end position="444"/>
    </location>
</feature>
<organism evidence="9 10">
    <name type="scientific">Pseudochryseolinea flava</name>
    <dbReference type="NCBI Taxonomy" id="2059302"/>
    <lineage>
        <taxon>Bacteria</taxon>
        <taxon>Pseudomonadati</taxon>
        <taxon>Bacteroidota</taxon>
        <taxon>Cytophagia</taxon>
        <taxon>Cytophagales</taxon>
        <taxon>Fulvivirgaceae</taxon>
        <taxon>Pseudochryseolinea</taxon>
    </lineage>
</organism>
<feature type="transmembrane region" description="Helical" evidence="6">
    <location>
        <begin position="667"/>
        <end position="691"/>
    </location>
</feature>
<reference evidence="9 10" key="1">
    <citation type="submission" date="2018-06" db="EMBL/GenBank/DDBJ databases">
        <title>Chryseolinea flavus sp. nov., a member of the phylum Bacteroidetes isolated from soil.</title>
        <authorList>
            <person name="Li Y."/>
            <person name="Wang J."/>
        </authorList>
    </citation>
    <scope>NUCLEOTIDE SEQUENCE [LARGE SCALE GENOMIC DNA]</scope>
    <source>
        <strain evidence="9 10">SDU1-6</strain>
    </source>
</reference>
<dbReference type="InterPro" id="IPR050250">
    <property type="entry name" value="Macrolide_Exporter_MacB"/>
</dbReference>
<dbReference type="InterPro" id="IPR003838">
    <property type="entry name" value="ABC3_permease_C"/>
</dbReference>
<feature type="domain" description="MacB-like periplasmic core" evidence="8">
    <location>
        <begin position="20"/>
        <end position="226"/>
    </location>
</feature>
<evidence type="ECO:0000256" key="2">
    <source>
        <dbReference type="ARBA" id="ARBA00022475"/>
    </source>
</evidence>
<evidence type="ECO:0000256" key="6">
    <source>
        <dbReference type="SAM" id="Phobius"/>
    </source>
</evidence>
<feature type="transmembrane region" description="Helical" evidence="6">
    <location>
        <begin position="333"/>
        <end position="356"/>
    </location>
</feature>
<dbReference type="PANTHER" id="PTHR30572">
    <property type="entry name" value="MEMBRANE COMPONENT OF TRANSPORTER-RELATED"/>
    <property type="match status" value="1"/>
</dbReference>
<feature type="domain" description="ABC3 transporter permease C-terminal" evidence="7">
    <location>
        <begin position="287"/>
        <end position="400"/>
    </location>
</feature>
<dbReference type="InterPro" id="IPR025857">
    <property type="entry name" value="MacB_PCD"/>
</dbReference>
<protein>
    <submittedName>
        <fullName evidence="9">ABC transporter permease</fullName>
    </submittedName>
</protein>
<sequence>MLRNYIKIAFRNLLRHKAFSFINIFGLAIGMACTILIMLWVQDELGYDTFHEKKDRLYRVTSALPELDLKAAISSAPIGPAVKAEIPAVKSTMRFSANNYDLMQVGDNMFEEKRIFYVDSNFFDFFTFKVKSGDIKTALLQPDNIVITESMAKKYFGNDDPVGKTIKKNHKDDVNISAVIEDVPTNSHFQFDFLQPMAYLARTNRDLKENVWDNFNFYTYVELDEHFEATPAALDTLNAKFKAIYKANEPNLKVEFRLQPLTDIHLHSNLFADLPGEGNIQYVYIFIVVGIFVLGVACINFMNLATARSARRAKEVGLRKVAGAVRFQLIRQFLAESSIIATMALIIGMLLVIAALPFFNDLSGKSLSIDLLSSKLVIGIVVITIVTGLLAGSYPALFLSGFVPAKVLKGNLKSGAGSSVFRNTMVVIQFAVSIALMIGTTVIFQQLQFIRDRNLGYDKENLIYVNMTGEMWKKYSAWRSELEKNELTRDFSFISSLPTNLTNATIGVDWDGKSPSIQPLFANIAVDENFMEAFRMEPLYGRGFSKEFKADSTNYVVNEKALKTMNMEPSTAVGKSLTMWGRKGVIVGVVKDFNFKPVQHDIEPLIIRLNTWGEIAVVRAKPTKTAETIKALEEISTTLNPEYPFAYGFIDQDLNNMYQAEQRLSNLFTIFAGLAIFISCLGLYGLSAFLAERRTKEIGVRKVLGASVTHVVFLLSKTFTVPVVVAMMIAAPLSWYGMNSWLETFVFHVEIHWAVFATAFVAALLVAWLTVSYESIKAAVVNPAKSLRDE</sequence>
<name>A0A364Y3K2_9BACT</name>
<dbReference type="GO" id="GO:0005886">
    <property type="term" value="C:plasma membrane"/>
    <property type="evidence" value="ECO:0007669"/>
    <property type="project" value="UniProtKB-SubCell"/>
</dbReference>
<keyword evidence="4 6" id="KW-1133">Transmembrane helix</keyword>
<dbReference type="RefSeq" id="WP_112747708.1">
    <property type="nucleotide sequence ID" value="NZ_QMFY01000007.1"/>
</dbReference>
<feature type="transmembrane region" description="Helical" evidence="6">
    <location>
        <begin position="751"/>
        <end position="771"/>
    </location>
</feature>
<dbReference type="GO" id="GO:0022857">
    <property type="term" value="F:transmembrane transporter activity"/>
    <property type="evidence" value="ECO:0007669"/>
    <property type="project" value="TreeGrafter"/>
</dbReference>
<evidence type="ECO:0000259" key="7">
    <source>
        <dbReference type="Pfam" id="PF02687"/>
    </source>
</evidence>
<evidence type="ECO:0000256" key="1">
    <source>
        <dbReference type="ARBA" id="ARBA00004651"/>
    </source>
</evidence>
<feature type="transmembrane region" description="Helical" evidence="6">
    <location>
        <begin position="376"/>
        <end position="403"/>
    </location>
</feature>
<evidence type="ECO:0000313" key="9">
    <source>
        <dbReference type="EMBL" id="RAW00366.1"/>
    </source>
</evidence>
<feature type="transmembrane region" description="Helical" evidence="6">
    <location>
        <begin position="703"/>
        <end position="731"/>
    </location>
</feature>
<comment type="caution">
    <text evidence="9">The sequence shown here is derived from an EMBL/GenBank/DDBJ whole genome shotgun (WGS) entry which is preliminary data.</text>
</comment>
<proteinExistence type="predicted"/>
<dbReference type="OrthoDB" id="5933722at2"/>
<dbReference type="PROSITE" id="PS51257">
    <property type="entry name" value="PROKAR_LIPOPROTEIN"/>
    <property type="match status" value="1"/>
</dbReference>
<evidence type="ECO:0000256" key="4">
    <source>
        <dbReference type="ARBA" id="ARBA00022989"/>
    </source>
</evidence>
<feature type="transmembrane region" description="Helical" evidence="6">
    <location>
        <begin position="282"/>
        <end position="304"/>
    </location>
</feature>
<evidence type="ECO:0000313" key="10">
    <source>
        <dbReference type="Proteomes" id="UP000251889"/>
    </source>
</evidence>
<comment type="subcellular location">
    <subcellularLocation>
        <location evidence="1">Cell membrane</location>
        <topology evidence="1">Multi-pass membrane protein</topology>
    </subcellularLocation>
</comment>
<accession>A0A364Y3K2</accession>
<keyword evidence="5 6" id="KW-0472">Membrane</keyword>